<dbReference type="InterPro" id="IPR001314">
    <property type="entry name" value="Peptidase_S1A"/>
</dbReference>
<dbReference type="PANTHER" id="PTHR24271">
    <property type="entry name" value="KALLIKREIN-RELATED"/>
    <property type="match status" value="1"/>
</dbReference>
<keyword evidence="4" id="KW-0720">Serine protease</keyword>
<evidence type="ECO:0000259" key="7">
    <source>
        <dbReference type="PROSITE" id="PS50240"/>
    </source>
</evidence>
<dbReference type="InterPro" id="IPR009003">
    <property type="entry name" value="Peptidase_S1_PA"/>
</dbReference>
<keyword evidence="5" id="KW-1015">Disulfide bond</keyword>
<comment type="caution">
    <text evidence="8">The sequence shown here is derived from an EMBL/GenBank/DDBJ whole genome shotgun (WGS) entry which is preliminary data.</text>
</comment>
<dbReference type="CDD" id="cd00190">
    <property type="entry name" value="Tryp_SPc"/>
    <property type="match status" value="1"/>
</dbReference>
<keyword evidence="3" id="KW-0378">Hydrolase</keyword>
<dbReference type="Pfam" id="PF00089">
    <property type="entry name" value="Trypsin"/>
    <property type="match status" value="1"/>
</dbReference>
<feature type="signal peptide" evidence="6">
    <location>
        <begin position="1"/>
        <end position="20"/>
    </location>
</feature>
<protein>
    <recommendedName>
        <fullName evidence="7">Peptidase S1 domain-containing protein</fullName>
    </recommendedName>
</protein>
<dbReference type="Proteomes" id="UP001221898">
    <property type="component" value="Unassembled WGS sequence"/>
</dbReference>
<evidence type="ECO:0000313" key="9">
    <source>
        <dbReference type="Proteomes" id="UP001221898"/>
    </source>
</evidence>
<evidence type="ECO:0000256" key="6">
    <source>
        <dbReference type="SAM" id="SignalP"/>
    </source>
</evidence>
<proteinExistence type="inferred from homology"/>
<keyword evidence="2" id="KW-0645">Protease</keyword>
<name>A0AAD7RG97_9TELE</name>
<dbReference type="PANTHER" id="PTHR24271:SF55">
    <property type="entry name" value="SERINE PROTEASE 57"/>
    <property type="match status" value="1"/>
</dbReference>
<dbReference type="PROSITE" id="PS00134">
    <property type="entry name" value="TRYPSIN_HIS"/>
    <property type="match status" value="1"/>
</dbReference>
<gene>
    <name evidence="8" type="ORF">AAFF_G00219330</name>
</gene>
<evidence type="ECO:0000256" key="1">
    <source>
        <dbReference type="ARBA" id="ARBA00009228"/>
    </source>
</evidence>
<dbReference type="InterPro" id="IPR018114">
    <property type="entry name" value="TRYPSIN_HIS"/>
</dbReference>
<evidence type="ECO:0000256" key="4">
    <source>
        <dbReference type="ARBA" id="ARBA00022825"/>
    </source>
</evidence>
<organism evidence="8 9">
    <name type="scientific">Aldrovandia affinis</name>
    <dbReference type="NCBI Taxonomy" id="143900"/>
    <lineage>
        <taxon>Eukaryota</taxon>
        <taxon>Metazoa</taxon>
        <taxon>Chordata</taxon>
        <taxon>Craniata</taxon>
        <taxon>Vertebrata</taxon>
        <taxon>Euteleostomi</taxon>
        <taxon>Actinopterygii</taxon>
        <taxon>Neopterygii</taxon>
        <taxon>Teleostei</taxon>
        <taxon>Notacanthiformes</taxon>
        <taxon>Halosauridae</taxon>
        <taxon>Aldrovandia</taxon>
    </lineage>
</organism>
<comment type="similarity">
    <text evidence="1">Belongs to the peptidase S1 family. Snake venom subfamily.</text>
</comment>
<evidence type="ECO:0000256" key="5">
    <source>
        <dbReference type="ARBA" id="ARBA00023157"/>
    </source>
</evidence>
<keyword evidence="9" id="KW-1185">Reference proteome</keyword>
<evidence type="ECO:0000256" key="3">
    <source>
        <dbReference type="ARBA" id="ARBA00022801"/>
    </source>
</evidence>
<evidence type="ECO:0000313" key="8">
    <source>
        <dbReference type="EMBL" id="KAJ8383553.1"/>
    </source>
</evidence>
<dbReference type="SUPFAM" id="SSF50494">
    <property type="entry name" value="Trypsin-like serine proteases"/>
    <property type="match status" value="1"/>
</dbReference>
<dbReference type="PROSITE" id="PS50240">
    <property type="entry name" value="TRYPSIN_DOM"/>
    <property type="match status" value="1"/>
</dbReference>
<evidence type="ECO:0000256" key="2">
    <source>
        <dbReference type="ARBA" id="ARBA00022670"/>
    </source>
</evidence>
<dbReference type="InterPro" id="IPR043504">
    <property type="entry name" value="Peptidase_S1_PA_chymotrypsin"/>
</dbReference>
<keyword evidence="6" id="KW-0732">Signal</keyword>
<feature type="domain" description="Peptidase S1" evidence="7">
    <location>
        <begin position="25"/>
        <end position="248"/>
    </location>
</feature>
<accession>A0AAD7RG97</accession>
<dbReference type="SMART" id="SM00020">
    <property type="entry name" value="Tryp_SPc"/>
    <property type="match status" value="1"/>
</dbReference>
<feature type="chain" id="PRO_5041968533" description="Peptidase S1 domain-containing protein" evidence="6">
    <location>
        <begin position="21"/>
        <end position="250"/>
    </location>
</feature>
<sequence length="250" mass="26993">MSFLLCLQAVLYVALNGAEGGRVGIVGGNEAAPHSRPYMASLQDGRTHVCGGILIREDFVLTAAHCNSFRKYRVVLGAHSLNASETSKQVLEVGIFYPHPKYNREENDIMLLKLNGKANLTKTVQLISLLGSRPPPGKVCSTAGWGDVGDNDTFPDTLQEVNTTTVRVRPDCAQEWSGVARITKRMVCATGQRAFQGFCSGDSGGPLVCDGKAAGVVSFSGSRCGDPITPDVYTNINSYRKWIRKVIKRG</sequence>
<dbReference type="PRINTS" id="PR00722">
    <property type="entry name" value="CHYMOTRYPSIN"/>
</dbReference>
<reference evidence="8" key="1">
    <citation type="journal article" date="2023" name="Science">
        <title>Genome structures resolve the early diversification of teleost fishes.</title>
        <authorList>
            <person name="Parey E."/>
            <person name="Louis A."/>
            <person name="Montfort J."/>
            <person name="Bouchez O."/>
            <person name="Roques C."/>
            <person name="Iampietro C."/>
            <person name="Lluch J."/>
            <person name="Castinel A."/>
            <person name="Donnadieu C."/>
            <person name="Desvignes T."/>
            <person name="Floi Bucao C."/>
            <person name="Jouanno E."/>
            <person name="Wen M."/>
            <person name="Mejri S."/>
            <person name="Dirks R."/>
            <person name="Jansen H."/>
            <person name="Henkel C."/>
            <person name="Chen W.J."/>
            <person name="Zahm M."/>
            <person name="Cabau C."/>
            <person name="Klopp C."/>
            <person name="Thompson A.W."/>
            <person name="Robinson-Rechavi M."/>
            <person name="Braasch I."/>
            <person name="Lecointre G."/>
            <person name="Bobe J."/>
            <person name="Postlethwait J.H."/>
            <person name="Berthelot C."/>
            <person name="Roest Crollius H."/>
            <person name="Guiguen Y."/>
        </authorList>
    </citation>
    <scope>NUCLEOTIDE SEQUENCE</scope>
    <source>
        <strain evidence="8">NC1722</strain>
    </source>
</reference>
<dbReference type="GO" id="GO:0004252">
    <property type="term" value="F:serine-type endopeptidase activity"/>
    <property type="evidence" value="ECO:0007669"/>
    <property type="project" value="InterPro"/>
</dbReference>
<dbReference type="GO" id="GO:0006508">
    <property type="term" value="P:proteolysis"/>
    <property type="evidence" value="ECO:0007669"/>
    <property type="project" value="UniProtKB-KW"/>
</dbReference>
<dbReference type="EMBL" id="JAINUG010000290">
    <property type="protein sequence ID" value="KAJ8383553.1"/>
    <property type="molecule type" value="Genomic_DNA"/>
</dbReference>
<dbReference type="InterPro" id="IPR001254">
    <property type="entry name" value="Trypsin_dom"/>
</dbReference>
<dbReference type="FunFam" id="2.40.10.10:FF:000010">
    <property type="entry name" value="Kallikrein related peptidase 11"/>
    <property type="match status" value="1"/>
</dbReference>
<dbReference type="AlphaFoldDB" id="A0AAD7RG97"/>
<dbReference type="Gene3D" id="2.40.10.10">
    <property type="entry name" value="Trypsin-like serine proteases"/>
    <property type="match status" value="2"/>
</dbReference>